<dbReference type="Proteomes" id="UP000199495">
    <property type="component" value="Unassembled WGS sequence"/>
</dbReference>
<evidence type="ECO:0000256" key="4">
    <source>
        <dbReference type="ARBA" id="ARBA00022448"/>
    </source>
</evidence>
<keyword evidence="4" id="KW-0813">Transport</keyword>
<dbReference type="GO" id="GO:0030976">
    <property type="term" value="F:thiamine pyrophosphate binding"/>
    <property type="evidence" value="ECO:0007669"/>
    <property type="project" value="TreeGrafter"/>
</dbReference>
<reference evidence="8 9" key="1">
    <citation type="submission" date="2016-10" db="EMBL/GenBank/DDBJ databases">
        <authorList>
            <person name="de Groot N.N."/>
        </authorList>
    </citation>
    <scope>NUCLEOTIDE SEQUENCE [LARGE SCALE GENOMIC DNA]</scope>
    <source>
        <strain evidence="8 9">CGMCC 1.10267</strain>
    </source>
</reference>
<protein>
    <recommendedName>
        <fullName evidence="3">Thiamine-binding periplasmic protein</fullName>
    </recommendedName>
</protein>
<evidence type="ECO:0000256" key="7">
    <source>
        <dbReference type="SAM" id="SignalP"/>
    </source>
</evidence>
<feature type="chain" id="PRO_5011586037" description="Thiamine-binding periplasmic protein" evidence="7">
    <location>
        <begin position="26"/>
        <end position="335"/>
    </location>
</feature>
<evidence type="ECO:0000256" key="1">
    <source>
        <dbReference type="ARBA" id="ARBA00004418"/>
    </source>
</evidence>
<evidence type="ECO:0000256" key="2">
    <source>
        <dbReference type="ARBA" id="ARBA00008520"/>
    </source>
</evidence>
<sequence length="335" mass="36131">MVPMIKSSLCAVAIGALALPAVAQATPTLTIYTYDAFAADWGPGPGLKEGFEAQCGCTVNFVSAEDSISALRRVQLEGEATDADIVLGLDTATIGEGLATGLFTEHGIDLPDFDIPLEWTDEVFVPFDYGYFAFVYDTEALDTPPASFEDLIALPEDFQIVIQDPRSSTPGLGLILWVKALYGDDAAEIWQGLAPHVLTVTSGWSESYDLFLSGEADMVLSYTTSPAYHVIAEDEDRYQAARFDAGHYTQIEVAGILASSPEQELAREFLAYLVTPGAQAILPETNWMYPVLEPAGGLNPGFEAMIDPEPALLLDADEVTANTRVWINEAFAALQ</sequence>
<dbReference type="PANTHER" id="PTHR30006">
    <property type="entry name" value="THIAMINE-BINDING PERIPLASMIC PROTEIN-RELATED"/>
    <property type="match status" value="1"/>
</dbReference>
<evidence type="ECO:0000313" key="9">
    <source>
        <dbReference type="Proteomes" id="UP000199495"/>
    </source>
</evidence>
<keyword evidence="6" id="KW-0574">Periplasm</keyword>
<comment type="subcellular location">
    <subcellularLocation>
        <location evidence="1">Periplasm</location>
    </subcellularLocation>
</comment>
<keyword evidence="5 7" id="KW-0732">Signal</keyword>
<keyword evidence="9" id="KW-1185">Reference proteome</keyword>
<dbReference type="NCBIfam" id="TIGR01276">
    <property type="entry name" value="thiB"/>
    <property type="match status" value="1"/>
</dbReference>
<dbReference type="InterPro" id="IPR005967">
    <property type="entry name" value="ThiB"/>
</dbReference>
<dbReference type="Pfam" id="PF01547">
    <property type="entry name" value="SBP_bac_1"/>
    <property type="match status" value="1"/>
</dbReference>
<comment type="similarity">
    <text evidence="2">Belongs to the bacterial solute-binding protein 1 family.</text>
</comment>
<gene>
    <name evidence="8" type="ORF">SAMN04487974_11955</name>
</gene>
<dbReference type="InterPro" id="IPR005948">
    <property type="entry name" value="ThiB-like"/>
</dbReference>
<dbReference type="NCBIfam" id="TIGR01254">
    <property type="entry name" value="sfuA"/>
    <property type="match status" value="1"/>
</dbReference>
<name>A0A1G7ZER5_9HYPH</name>
<dbReference type="EMBL" id="FNCS01000019">
    <property type="protein sequence ID" value="SDH07105.1"/>
    <property type="molecule type" value="Genomic_DNA"/>
</dbReference>
<proteinExistence type="inferred from homology"/>
<dbReference type="InterPro" id="IPR006059">
    <property type="entry name" value="SBP"/>
</dbReference>
<dbReference type="GO" id="GO:0030288">
    <property type="term" value="C:outer membrane-bounded periplasmic space"/>
    <property type="evidence" value="ECO:0007669"/>
    <property type="project" value="InterPro"/>
</dbReference>
<feature type="signal peptide" evidence="7">
    <location>
        <begin position="1"/>
        <end position="25"/>
    </location>
</feature>
<evidence type="ECO:0000256" key="5">
    <source>
        <dbReference type="ARBA" id="ARBA00022729"/>
    </source>
</evidence>
<dbReference type="GO" id="GO:0030975">
    <property type="term" value="F:thiamine binding"/>
    <property type="evidence" value="ECO:0007669"/>
    <property type="project" value="InterPro"/>
</dbReference>
<dbReference type="STRING" id="440168.SAMN04487974_11955"/>
<dbReference type="SUPFAM" id="SSF53850">
    <property type="entry name" value="Periplasmic binding protein-like II"/>
    <property type="match status" value="1"/>
</dbReference>
<evidence type="ECO:0000256" key="3">
    <source>
        <dbReference type="ARBA" id="ARBA00019815"/>
    </source>
</evidence>
<accession>A0A1G7ZER5</accession>
<dbReference type="Gene3D" id="3.40.190.10">
    <property type="entry name" value="Periplasmic binding protein-like II"/>
    <property type="match status" value="2"/>
</dbReference>
<organism evidence="8 9">
    <name type="scientific">Pelagibacterium luteolum</name>
    <dbReference type="NCBI Taxonomy" id="440168"/>
    <lineage>
        <taxon>Bacteria</taxon>
        <taxon>Pseudomonadati</taxon>
        <taxon>Pseudomonadota</taxon>
        <taxon>Alphaproteobacteria</taxon>
        <taxon>Hyphomicrobiales</taxon>
        <taxon>Devosiaceae</taxon>
        <taxon>Pelagibacterium</taxon>
    </lineage>
</organism>
<dbReference type="CDD" id="cd13545">
    <property type="entry name" value="PBP2_TbpA"/>
    <property type="match status" value="1"/>
</dbReference>
<dbReference type="PANTHER" id="PTHR30006:SF3">
    <property type="entry name" value="THIAMINE-BINDING PERIPLASMIC PROTEIN"/>
    <property type="match status" value="1"/>
</dbReference>
<dbReference type="RefSeq" id="WP_244505136.1">
    <property type="nucleotide sequence ID" value="NZ_FNCS01000019.1"/>
</dbReference>
<dbReference type="AlphaFoldDB" id="A0A1G7ZER5"/>
<dbReference type="GO" id="GO:0015888">
    <property type="term" value="P:thiamine transport"/>
    <property type="evidence" value="ECO:0007669"/>
    <property type="project" value="InterPro"/>
</dbReference>
<evidence type="ECO:0000313" key="8">
    <source>
        <dbReference type="EMBL" id="SDH07105.1"/>
    </source>
</evidence>
<evidence type="ECO:0000256" key="6">
    <source>
        <dbReference type="ARBA" id="ARBA00022764"/>
    </source>
</evidence>